<dbReference type="AlphaFoldDB" id="A0A9W6PYN8"/>
<accession>A0A9W6PYN8</accession>
<keyword evidence="4" id="KW-1185">Reference proteome</keyword>
<dbReference type="InterPro" id="IPR039424">
    <property type="entry name" value="SBP_5"/>
</dbReference>
<keyword evidence="1" id="KW-0732">Signal</keyword>
<feature type="chain" id="PRO_5040922268" evidence="1">
    <location>
        <begin position="25"/>
        <end position="507"/>
    </location>
</feature>
<dbReference type="Gene3D" id="3.10.105.10">
    <property type="entry name" value="Dipeptide-binding Protein, Domain 3"/>
    <property type="match status" value="1"/>
</dbReference>
<evidence type="ECO:0000256" key="1">
    <source>
        <dbReference type="SAM" id="SignalP"/>
    </source>
</evidence>
<dbReference type="PANTHER" id="PTHR30290:SF83">
    <property type="entry name" value="ABC TRANSPORTER SUBSTRATE-BINDING PROTEIN"/>
    <property type="match status" value="1"/>
</dbReference>
<dbReference type="Proteomes" id="UP001165124">
    <property type="component" value="Unassembled WGS sequence"/>
</dbReference>
<feature type="signal peptide" evidence="1">
    <location>
        <begin position="1"/>
        <end position="24"/>
    </location>
</feature>
<dbReference type="GO" id="GO:0015833">
    <property type="term" value="P:peptide transport"/>
    <property type="evidence" value="ECO:0007669"/>
    <property type="project" value="TreeGrafter"/>
</dbReference>
<dbReference type="PANTHER" id="PTHR30290">
    <property type="entry name" value="PERIPLASMIC BINDING COMPONENT OF ABC TRANSPORTER"/>
    <property type="match status" value="1"/>
</dbReference>
<gene>
    <name evidence="3" type="ORF">Arub01_47840</name>
</gene>
<dbReference type="GO" id="GO:0042597">
    <property type="term" value="C:periplasmic space"/>
    <property type="evidence" value="ECO:0007669"/>
    <property type="project" value="UniProtKB-ARBA"/>
</dbReference>
<evidence type="ECO:0000313" key="3">
    <source>
        <dbReference type="EMBL" id="GLW66540.1"/>
    </source>
</evidence>
<dbReference type="InterPro" id="IPR000914">
    <property type="entry name" value="SBP_5_dom"/>
</dbReference>
<dbReference type="SUPFAM" id="SSF53850">
    <property type="entry name" value="Periplasmic binding protein-like II"/>
    <property type="match status" value="1"/>
</dbReference>
<dbReference type="Gene3D" id="3.90.76.10">
    <property type="entry name" value="Dipeptide-binding Protein, Domain 1"/>
    <property type="match status" value="1"/>
</dbReference>
<dbReference type="GO" id="GO:1904680">
    <property type="term" value="F:peptide transmembrane transporter activity"/>
    <property type="evidence" value="ECO:0007669"/>
    <property type="project" value="TreeGrafter"/>
</dbReference>
<dbReference type="EMBL" id="BSRZ01000015">
    <property type="protein sequence ID" value="GLW66540.1"/>
    <property type="molecule type" value="Genomic_DNA"/>
</dbReference>
<dbReference type="Pfam" id="PF00496">
    <property type="entry name" value="SBP_bac_5"/>
    <property type="match status" value="1"/>
</dbReference>
<name>A0A9W6PYN8_9ACTN</name>
<protein>
    <submittedName>
        <fullName evidence="3">Peptide ABC transporter substrate-binding protein</fullName>
    </submittedName>
</protein>
<organism evidence="3 4">
    <name type="scientific">Actinomadura rubrobrunea</name>
    <dbReference type="NCBI Taxonomy" id="115335"/>
    <lineage>
        <taxon>Bacteria</taxon>
        <taxon>Bacillati</taxon>
        <taxon>Actinomycetota</taxon>
        <taxon>Actinomycetes</taxon>
        <taxon>Streptosporangiales</taxon>
        <taxon>Thermomonosporaceae</taxon>
        <taxon>Actinomadura</taxon>
    </lineage>
</organism>
<dbReference type="RefSeq" id="WP_067909284.1">
    <property type="nucleotide sequence ID" value="NZ_BSRZ01000015.1"/>
</dbReference>
<comment type="caution">
    <text evidence="3">The sequence shown here is derived from an EMBL/GenBank/DDBJ whole genome shotgun (WGS) entry which is preliminary data.</text>
</comment>
<evidence type="ECO:0000313" key="4">
    <source>
        <dbReference type="Proteomes" id="UP001165124"/>
    </source>
</evidence>
<dbReference type="CDD" id="cd00995">
    <property type="entry name" value="PBP2_NikA_DppA_OppA_like"/>
    <property type="match status" value="1"/>
</dbReference>
<reference evidence="3" key="1">
    <citation type="submission" date="2023-02" db="EMBL/GenBank/DDBJ databases">
        <title>Actinomadura rubrobrunea NBRC 14622.</title>
        <authorList>
            <person name="Ichikawa N."/>
            <person name="Sato H."/>
            <person name="Tonouchi N."/>
        </authorList>
    </citation>
    <scope>NUCLEOTIDE SEQUENCE</scope>
    <source>
        <strain evidence="3">NBRC 14622</strain>
    </source>
</reference>
<dbReference type="GO" id="GO:0043190">
    <property type="term" value="C:ATP-binding cassette (ABC) transporter complex"/>
    <property type="evidence" value="ECO:0007669"/>
    <property type="project" value="InterPro"/>
</dbReference>
<sequence>MRSVTRTAALVIGAVALPAALAVAVRARSGPDDPRISVGAAPPATLLPGDVRDPAGRMIAGAVWTGLTAYDGRGGTPVDAAAESITSRDRRVWTIRLRPGQRFHDGSAVTARSFVDAWRAVLREGWHGARLLTDVARVKGAGGRDDDVEGLKVRDERTFEVALDRPFNGFPALLADPAFLPLPDAVLRSRDWASYARRPIGNGPYRVRSHDARETVLEPRDGRGPAIVVRAMPDAGAQYRAVRAGELDVATAVPPDKHASMDADFRGRHLSVPGRTATYLAFPEWEERFAAPALRHALSMAIDRRAVAEGPLGHQVSPADALVPPGIALGRREGQCRACVHDGAAAAAALADAGGLDGPVTLWYEAGAGDDAWVRAVADQWRSTLKLDVRPKAVPAAELRRALAERRVDGPYAVRSAAAYPAPAAALAPLPRPDDGPAADLIEQSLRAATPDDGVIPARLAESSLLRDMPVMPLWCRHDHLVWSERVRGVTADAFAGLVLPRLRATD</sequence>
<dbReference type="Gene3D" id="3.40.190.10">
    <property type="entry name" value="Periplasmic binding protein-like II"/>
    <property type="match status" value="1"/>
</dbReference>
<feature type="domain" description="Solute-binding protein family 5" evidence="2">
    <location>
        <begin position="77"/>
        <end position="417"/>
    </location>
</feature>
<evidence type="ECO:0000259" key="2">
    <source>
        <dbReference type="Pfam" id="PF00496"/>
    </source>
</evidence>
<proteinExistence type="predicted"/>